<dbReference type="AlphaFoldDB" id="A0A845ATS7"/>
<evidence type="ECO:0000313" key="5">
    <source>
        <dbReference type="Proteomes" id="UP000446786"/>
    </source>
</evidence>
<evidence type="ECO:0000313" key="4">
    <source>
        <dbReference type="EMBL" id="MXP33008.1"/>
    </source>
</evidence>
<dbReference type="InterPro" id="IPR029044">
    <property type="entry name" value="Nucleotide-diphossugar_trans"/>
</dbReference>
<dbReference type="EMBL" id="WTYE01000001">
    <property type="protein sequence ID" value="MXP33008.1"/>
    <property type="molecule type" value="Genomic_DNA"/>
</dbReference>
<keyword evidence="5" id="KW-1185">Reference proteome</keyword>
<proteinExistence type="predicted"/>
<dbReference type="Proteomes" id="UP000446786">
    <property type="component" value="Unassembled WGS sequence"/>
</dbReference>
<dbReference type="Pfam" id="PF12804">
    <property type="entry name" value="NTP_transf_3"/>
    <property type="match status" value="1"/>
</dbReference>
<dbReference type="InterPro" id="IPR025877">
    <property type="entry name" value="MobA-like_NTP_Trfase"/>
</dbReference>
<keyword evidence="1" id="KW-0460">Magnesium</keyword>
<feature type="domain" description="MobA-like NTP transferase" evidence="2">
    <location>
        <begin position="6"/>
        <end position="166"/>
    </location>
</feature>
<evidence type="ECO:0000313" key="3">
    <source>
        <dbReference type="EMBL" id="MXP30248.1"/>
    </source>
</evidence>
<gene>
    <name evidence="3" type="ORF">GRI94_00255</name>
    <name evidence="4" type="ORF">GRI94_14345</name>
</gene>
<protein>
    <submittedName>
        <fullName evidence="3">NTP transferase domain-containing protein</fullName>
    </submittedName>
</protein>
<evidence type="ECO:0000256" key="1">
    <source>
        <dbReference type="ARBA" id="ARBA00022842"/>
    </source>
</evidence>
<sequence length="192" mass="19808">MKLAIAVLAAGSSQRFGSRDKLTADFRGTMLGLHVTHTLADFSCPRAFVIASQVDHPCAPGWRESGFAVHANARAGEGMGTSVALAASLALQAQADALLICLADMPLVPRDHFAALLGGADALASSATRVSTDGKSRQPPALFGAGHFPALEALGGDRGARALLQQGTAIPCPAEWLADIDDPQTLALLNSR</sequence>
<keyword evidence="3" id="KW-0808">Transferase</keyword>
<dbReference type="EMBL" id="WTYE01000001">
    <property type="protein sequence ID" value="MXP30248.1"/>
    <property type="molecule type" value="Genomic_DNA"/>
</dbReference>
<dbReference type="SUPFAM" id="SSF53448">
    <property type="entry name" value="Nucleotide-diphospho-sugar transferases"/>
    <property type="match status" value="1"/>
</dbReference>
<evidence type="ECO:0000259" key="2">
    <source>
        <dbReference type="Pfam" id="PF12804"/>
    </source>
</evidence>
<accession>A0A845ATS7</accession>
<dbReference type="RefSeq" id="WP_160777816.1">
    <property type="nucleotide sequence ID" value="NZ_BAAAZF010000001.1"/>
</dbReference>
<name>A0A845ATS7_9SPHN</name>
<reference evidence="3 5" key="1">
    <citation type="submission" date="2019-12" db="EMBL/GenBank/DDBJ databases">
        <title>Genomic-based taxomic classification of the family Erythrobacteraceae.</title>
        <authorList>
            <person name="Xu L."/>
        </authorList>
    </citation>
    <scope>NUCLEOTIDE SEQUENCE [LARGE SCALE GENOMIC DNA]</scope>
    <source>
        <strain evidence="3 5">JCM 16677</strain>
    </source>
</reference>
<dbReference type="PANTHER" id="PTHR43777:SF1">
    <property type="entry name" value="MOLYBDENUM COFACTOR CYTIDYLYLTRANSFERASE"/>
    <property type="match status" value="1"/>
</dbReference>
<dbReference type="OrthoDB" id="9779263at2"/>
<organism evidence="3 5">
    <name type="scientific">Parerythrobacter jejuensis</name>
    <dbReference type="NCBI Taxonomy" id="795812"/>
    <lineage>
        <taxon>Bacteria</taxon>
        <taxon>Pseudomonadati</taxon>
        <taxon>Pseudomonadota</taxon>
        <taxon>Alphaproteobacteria</taxon>
        <taxon>Sphingomonadales</taxon>
        <taxon>Erythrobacteraceae</taxon>
        <taxon>Parerythrobacter</taxon>
    </lineage>
</organism>
<dbReference type="GO" id="GO:0016779">
    <property type="term" value="F:nucleotidyltransferase activity"/>
    <property type="evidence" value="ECO:0007669"/>
    <property type="project" value="UniProtKB-ARBA"/>
</dbReference>
<dbReference type="PANTHER" id="PTHR43777">
    <property type="entry name" value="MOLYBDENUM COFACTOR CYTIDYLYLTRANSFERASE"/>
    <property type="match status" value="1"/>
</dbReference>
<dbReference type="Gene3D" id="3.90.550.10">
    <property type="entry name" value="Spore Coat Polysaccharide Biosynthesis Protein SpsA, Chain A"/>
    <property type="match status" value="1"/>
</dbReference>
<comment type="caution">
    <text evidence="3">The sequence shown here is derived from an EMBL/GenBank/DDBJ whole genome shotgun (WGS) entry which is preliminary data.</text>
</comment>